<dbReference type="Gene3D" id="3.40.50.1000">
    <property type="entry name" value="HAD superfamily/HAD-like"/>
    <property type="match status" value="1"/>
</dbReference>
<keyword evidence="1" id="KW-0378">Hydrolase</keyword>
<dbReference type="eggNOG" id="COG0637">
    <property type="taxonomic scope" value="Bacteria"/>
</dbReference>
<dbReference type="HOGENOM" id="CLU_045011_13_3_9"/>
<dbReference type="EMBL" id="HF563609">
    <property type="protein sequence ID" value="CDI40940.1"/>
    <property type="molecule type" value="Genomic_DNA"/>
</dbReference>
<dbReference type="InterPro" id="IPR041492">
    <property type="entry name" value="HAD_2"/>
</dbReference>
<dbReference type="PANTHER" id="PTHR18901:SF38">
    <property type="entry name" value="PSEUDOURIDINE-5'-PHOSPHATASE"/>
    <property type="match status" value="1"/>
</dbReference>
<dbReference type="Pfam" id="PF13419">
    <property type="entry name" value="HAD_2"/>
    <property type="match status" value="1"/>
</dbReference>
<dbReference type="AlphaFoldDB" id="U4QJJ6"/>
<dbReference type="InterPro" id="IPR023198">
    <property type="entry name" value="PGP-like_dom2"/>
</dbReference>
<dbReference type="GO" id="GO:0016787">
    <property type="term" value="F:hydrolase activity"/>
    <property type="evidence" value="ECO:0007669"/>
    <property type="project" value="UniProtKB-KW"/>
</dbReference>
<dbReference type="SFLD" id="SFLDS00003">
    <property type="entry name" value="Haloacid_Dehalogenase"/>
    <property type="match status" value="1"/>
</dbReference>
<dbReference type="STRING" id="1209989.TepRe1_2107"/>
<dbReference type="InterPro" id="IPR036412">
    <property type="entry name" value="HAD-like_sf"/>
</dbReference>
<evidence type="ECO:0000313" key="2">
    <source>
        <dbReference type="Proteomes" id="UP000010802"/>
    </source>
</evidence>
<dbReference type="SUPFAM" id="SSF56784">
    <property type="entry name" value="HAD-like"/>
    <property type="match status" value="1"/>
</dbReference>
<dbReference type="Proteomes" id="UP000010802">
    <property type="component" value="Chromosome"/>
</dbReference>
<dbReference type="PANTHER" id="PTHR18901">
    <property type="entry name" value="2-DEOXYGLUCOSE-6-PHOSPHATE PHOSPHATASE 2"/>
    <property type="match status" value="1"/>
</dbReference>
<proteinExistence type="predicted"/>
<dbReference type="KEGG" id="tae:TepiRe1_2269"/>
<reference evidence="2" key="1">
    <citation type="journal article" date="2013" name="Genome Announc.">
        <title>First genome sequence of a syntrophic acetate-oxidizing bacterium, Tepidanaerobacter acetatoxydans strain Re1.</title>
        <authorList>
            <person name="Manzoor S."/>
            <person name="Bongcam-Rudloff E."/>
            <person name="Schnurer A."/>
            <person name="Muller B."/>
        </authorList>
    </citation>
    <scope>NUCLEOTIDE SEQUENCE [LARGE SCALE GENOMIC DNA]</scope>
    <source>
        <strain evidence="2">Re1</strain>
    </source>
</reference>
<dbReference type="NCBIfam" id="TIGR01509">
    <property type="entry name" value="HAD-SF-IA-v3"/>
    <property type="match status" value="1"/>
</dbReference>
<evidence type="ECO:0000313" key="1">
    <source>
        <dbReference type="EMBL" id="CDI40940.1"/>
    </source>
</evidence>
<sequence length="232" mass="26920">MRPKLGGNSSKEKTTMLKAVIMDFDGLILDTEVIWYQIFAKWFKENKNYNLSVEEFLKCVGSNPESLFKYLEIKYNLKIDRKEFLRDTEDQFLKQCQTLPPKEGVIDFVKSVKEARLKLSLATSGTRSKSISQLTRLDLLDYFDLIITGEDVKRIKPFPDLFLETIKRLGIIKSETIIFEDSLNGLIAGQKAGINVFLIPNEVTKHSNFENYFDKKESLKQVDIRKIISRYN</sequence>
<dbReference type="InterPro" id="IPR006439">
    <property type="entry name" value="HAD-SF_hydro_IA"/>
</dbReference>
<organism evidence="1 2">
    <name type="scientific">Tepidanaerobacter acetatoxydans (strain DSM 21804 / JCM 16047 / Re1)</name>
    <dbReference type="NCBI Taxonomy" id="1209989"/>
    <lineage>
        <taxon>Bacteria</taxon>
        <taxon>Bacillati</taxon>
        <taxon>Bacillota</taxon>
        <taxon>Clostridia</taxon>
        <taxon>Thermosediminibacterales</taxon>
        <taxon>Tepidanaerobacteraceae</taxon>
        <taxon>Tepidanaerobacter</taxon>
    </lineage>
</organism>
<dbReference type="Gene3D" id="1.10.150.240">
    <property type="entry name" value="Putative phosphatase, domain 2"/>
    <property type="match status" value="1"/>
</dbReference>
<protein>
    <submittedName>
        <fullName evidence="1">HAD-superfamily hydrolase, subfamily IA,variant 3</fullName>
    </submittedName>
</protein>
<accession>U4QJJ6</accession>
<dbReference type="PRINTS" id="PR00413">
    <property type="entry name" value="HADHALOGNASE"/>
</dbReference>
<keyword evidence="2" id="KW-1185">Reference proteome</keyword>
<dbReference type="InterPro" id="IPR023214">
    <property type="entry name" value="HAD_sf"/>
</dbReference>
<name>U4QJJ6_TEPAE</name>
<gene>
    <name evidence="1" type="ordered locus">TEPIRE1_2269</name>
</gene>
<dbReference type="SFLD" id="SFLDG01129">
    <property type="entry name" value="C1.5:_HAD__Beta-PGM__Phosphata"/>
    <property type="match status" value="1"/>
</dbReference>